<dbReference type="InterPro" id="IPR028987">
    <property type="entry name" value="ATP_synth_B-like_membr_sf"/>
</dbReference>
<dbReference type="InterPro" id="IPR002146">
    <property type="entry name" value="ATP_synth_b/b'su_bac/chlpt"/>
</dbReference>
<keyword evidence="3 13" id="KW-1003">Cell membrane</keyword>
<protein>
    <recommendedName>
        <fullName evidence="13">ATP synthase subunit b</fullName>
    </recommendedName>
    <alternativeName>
        <fullName evidence="13">ATP synthase F(0) sector subunit b</fullName>
    </alternativeName>
    <alternativeName>
        <fullName evidence="13">ATPase subunit I</fullName>
    </alternativeName>
    <alternativeName>
        <fullName evidence="13">F-type ATPase subunit b</fullName>
        <shortName evidence="13">F-ATPase subunit b</shortName>
    </alternativeName>
</protein>
<dbReference type="HAMAP" id="MF_01398">
    <property type="entry name" value="ATP_synth_b_bprime"/>
    <property type="match status" value="1"/>
</dbReference>
<dbReference type="GO" id="GO:0045259">
    <property type="term" value="C:proton-transporting ATP synthase complex"/>
    <property type="evidence" value="ECO:0007669"/>
    <property type="project" value="UniProtKB-KW"/>
</dbReference>
<feature type="transmembrane region" description="Helical" evidence="13">
    <location>
        <begin position="12"/>
        <end position="36"/>
    </location>
</feature>
<dbReference type="GO" id="GO:0046933">
    <property type="term" value="F:proton-transporting ATP synthase activity, rotational mechanism"/>
    <property type="evidence" value="ECO:0007669"/>
    <property type="project" value="UniProtKB-UniRule"/>
</dbReference>
<dbReference type="CDD" id="cd06503">
    <property type="entry name" value="ATP-synt_Fo_b"/>
    <property type="match status" value="1"/>
</dbReference>
<evidence type="ECO:0000313" key="16">
    <source>
        <dbReference type="EMBL" id="PMC58863.1"/>
    </source>
</evidence>
<comment type="similarity">
    <text evidence="1 13 14">Belongs to the ATPase B chain family.</text>
</comment>
<evidence type="ECO:0000256" key="14">
    <source>
        <dbReference type="RuleBase" id="RU003848"/>
    </source>
</evidence>
<evidence type="ECO:0000256" key="12">
    <source>
        <dbReference type="ARBA" id="ARBA00037847"/>
    </source>
</evidence>
<gene>
    <name evidence="13 16" type="primary">atpF</name>
    <name evidence="16" type="ORF">CJ205_02100</name>
</gene>
<evidence type="ECO:0000256" key="5">
    <source>
        <dbReference type="ARBA" id="ARBA00022692"/>
    </source>
</evidence>
<keyword evidence="9 13" id="KW-0472">Membrane</keyword>
<keyword evidence="17" id="KW-1185">Reference proteome</keyword>
<evidence type="ECO:0000256" key="9">
    <source>
        <dbReference type="ARBA" id="ARBA00023136"/>
    </source>
</evidence>
<keyword evidence="6 13" id="KW-0375">Hydrogen ion transport</keyword>
<proteinExistence type="inferred from homology"/>
<dbReference type="GO" id="GO:0012505">
    <property type="term" value="C:endomembrane system"/>
    <property type="evidence" value="ECO:0007669"/>
    <property type="project" value="UniProtKB-SubCell"/>
</dbReference>
<keyword evidence="2 13" id="KW-0813">Transport</keyword>
<evidence type="ECO:0000256" key="8">
    <source>
        <dbReference type="ARBA" id="ARBA00023065"/>
    </source>
</evidence>
<evidence type="ECO:0000256" key="11">
    <source>
        <dbReference type="ARBA" id="ARBA00025198"/>
    </source>
</evidence>
<dbReference type="PANTHER" id="PTHR33445">
    <property type="entry name" value="ATP SYNTHASE SUBUNIT B', CHLOROPLASTIC"/>
    <property type="match status" value="1"/>
</dbReference>
<reference evidence="16 17" key="1">
    <citation type="submission" date="2017-09" db="EMBL/GenBank/DDBJ databases">
        <title>Bacterial strain isolated from the female urinary microbiota.</title>
        <authorList>
            <person name="Thomas-White K."/>
            <person name="Kumar N."/>
            <person name="Forster S."/>
            <person name="Putonti C."/>
            <person name="Lawley T."/>
            <person name="Wolfe A.J."/>
        </authorList>
    </citation>
    <scope>NUCLEOTIDE SEQUENCE [LARGE SCALE GENOMIC DNA]</scope>
    <source>
        <strain evidence="16 17">UMB0852</strain>
    </source>
</reference>
<dbReference type="SUPFAM" id="SSF81573">
    <property type="entry name" value="F1F0 ATP synthase subunit B, membrane domain"/>
    <property type="match status" value="1"/>
</dbReference>
<dbReference type="GO" id="GO:0046961">
    <property type="term" value="F:proton-transporting ATPase activity, rotational mechanism"/>
    <property type="evidence" value="ECO:0007669"/>
    <property type="project" value="TreeGrafter"/>
</dbReference>
<dbReference type="Proteomes" id="UP000235682">
    <property type="component" value="Unassembled WGS sequence"/>
</dbReference>
<evidence type="ECO:0000256" key="15">
    <source>
        <dbReference type="SAM" id="Coils"/>
    </source>
</evidence>
<dbReference type="Gene3D" id="6.10.250.1580">
    <property type="match status" value="1"/>
</dbReference>
<evidence type="ECO:0000256" key="10">
    <source>
        <dbReference type="ARBA" id="ARBA00023310"/>
    </source>
</evidence>
<dbReference type="AlphaFoldDB" id="A0A2N6SP66"/>
<dbReference type="GO" id="GO:0005886">
    <property type="term" value="C:plasma membrane"/>
    <property type="evidence" value="ECO:0007669"/>
    <property type="project" value="UniProtKB-SubCell"/>
</dbReference>
<sequence>MLNMAWLVSDNTALGHTVITLIAFIILVVIVHRFAWQPLMNILEKRKKKITDDLNDAARRKEESETANERAQEILSNARIEANKVIQESREKALELQDSIVHEARVTALDIRKSAEKDIERERQQMLREMNEQITNISVDIAKRIIEREVSAEDHQRYIDEFIEGLDEL</sequence>
<dbReference type="EMBL" id="PNHE01000005">
    <property type="protein sequence ID" value="PMC58863.1"/>
    <property type="molecule type" value="Genomic_DNA"/>
</dbReference>
<evidence type="ECO:0000256" key="6">
    <source>
        <dbReference type="ARBA" id="ARBA00022781"/>
    </source>
</evidence>
<comment type="function">
    <text evidence="11 13">F(1)F(0) ATP synthase produces ATP from ADP in the presence of a proton or sodium gradient. F-type ATPases consist of two structural domains, F(1) containing the extramembraneous catalytic core and F(0) containing the membrane proton channel, linked together by a central stalk and a peripheral stalk. During catalysis, ATP synthesis in the catalytic domain of F(1) is coupled via a rotary mechanism of the central stalk subunits to proton translocation.</text>
</comment>
<dbReference type="InterPro" id="IPR005864">
    <property type="entry name" value="ATP_synth_F0_bsu_bac"/>
</dbReference>
<keyword evidence="8 13" id="KW-0406">Ion transport</keyword>
<name>A0A2N6SP66_9LACT</name>
<dbReference type="NCBIfam" id="TIGR01144">
    <property type="entry name" value="ATP_synt_b"/>
    <property type="match status" value="1"/>
</dbReference>
<keyword evidence="7 13" id="KW-1133">Transmembrane helix</keyword>
<feature type="coiled-coil region" evidence="15">
    <location>
        <begin position="40"/>
        <end position="88"/>
    </location>
</feature>
<organism evidence="16 17">
    <name type="scientific">Dolosicoccus paucivorans</name>
    <dbReference type="NCBI Taxonomy" id="84521"/>
    <lineage>
        <taxon>Bacteria</taxon>
        <taxon>Bacillati</taxon>
        <taxon>Bacillota</taxon>
        <taxon>Bacilli</taxon>
        <taxon>Lactobacillales</taxon>
        <taxon>Aerococcaceae</taxon>
        <taxon>Dolosicoccus</taxon>
    </lineage>
</organism>
<keyword evidence="4 13" id="KW-0138">CF(0)</keyword>
<evidence type="ECO:0000256" key="2">
    <source>
        <dbReference type="ARBA" id="ARBA00022448"/>
    </source>
</evidence>
<comment type="subunit">
    <text evidence="13">F-type ATPases have 2 components, F(1) - the catalytic core - and F(0) - the membrane proton channel. F(1) has five subunits: alpha(3), beta(3), gamma(1), delta(1), epsilon(1). F(0) has three main subunits: a(1), b(2) and c(10-14). The alpha and beta chains form an alternating ring which encloses part of the gamma chain. F(1) is attached to F(0) by a central stalk formed by the gamma and epsilon chains, while a peripheral stalk is formed by the delta and b chains.</text>
</comment>
<accession>A0A2N6SP66</accession>
<keyword evidence="5 13" id="KW-0812">Transmembrane</keyword>
<dbReference type="Pfam" id="PF00430">
    <property type="entry name" value="ATP-synt_B"/>
    <property type="match status" value="1"/>
</dbReference>
<dbReference type="STRING" id="84521.SAMN04487994_104510"/>
<keyword evidence="10 13" id="KW-0066">ATP synthesis</keyword>
<keyword evidence="15" id="KW-0175">Coiled coil</keyword>
<comment type="caution">
    <text evidence="16">The sequence shown here is derived from an EMBL/GenBank/DDBJ whole genome shotgun (WGS) entry which is preliminary data.</text>
</comment>
<comment type="subcellular location">
    <subcellularLocation>
        <location evidence="13">Cell membrane</location>
        <topology evidence="13">Single-pass membrane protein</topology>
    </subcellularLocation>
    <subcellularLocation>
        <location evidence="12">Endomembrane system</location>
        <topology evidence="12">Single-pass membrane protein</topology>
    </subcellularLocation>
</comment>
<evidence type="ECO:0000313" key="17">
    <source>
        <dbReference type="Proteomes" id="UP000235682"/>
    </source>
</evidence>
<evidence type="ECO:0000256" key="13">
    <source>
        <dbReference type="HAMAP-Rule" id="MF_01398"/>
    </source>
</evidence>
<evidence type="ECO:0000256" key="4">
    <source>
        <dbReference type="ARBA" id="ARBA00022547"/>
    </source>
</evidence>
<dbReference type="InterPro" id="IPR050059">
    <property type="entry name" value="ATP_synthase_B_chain"/>
</dbReference>
<evidence type="ECO:0000256" key="3">
    <source>
        <dbReference type="ARBA" id="ARBA00022475"/>
    </source>
</evidence>
<evidence type="ECO:0000256" key="1">
    <source>
        <dbReference type="ARBA" id="ARBA00005513"/>
    </source>
</evidence>
<dbReference type="PANTHER" id="PTHR33445:SF1">
    <property type="entry name" value="ATP SYNTHASE SUBUNIT B"/>
    <property type="match status" value="1"/>
</dbReference>
<evidence type="ECO:0000256" key="7">
    <source>
        <dbReference type="ARBA" id="ARBA00022989"/>
    </source>
</evidence>
<comment type="function">
    <text evidence="13">Component of the F(0) channel, it forms part of the peripheral stalk, linking F(1) to F(0).</text>
</comment>